<dbReference type="PANTHER" id="PTHR23022:SF135">
    <property type="entry name" value="SI:DKEY-77F5.3"/>
    <property type="match status" value="1"/>
</dbReference>
<evidence type="ECO:0000256" key="1">
    <source>
        <dbReference type="ARBA" id="ARBA00004123"/>
    </source>
</evidence>
<keyword evidence="5" id="KW-1185">Reference proteome</keyword>
<evidence type="ECO:0008006" key="6">
    <source>
        <dbReference type="Google" id="ProtNLM"/>
    </source>
</evidence>
<evidence type="ECO:0000259" key="3">
    <source>
        <dbReference type="Pfam" id="PF13358"/>
    </source>
</evidence>
<dbReference type="InterPro" id="IPR002492">
    <property type="entry name" value="Transposase_Tc1-like"/>
</dbReference>
<dbReference type="InterPro" id="IPR036397">
    <property type="entry name" value="RNaseH_sf"/>
</dbReference>
<dbReference type="Proteomes" id="UP001235939">
    <property type="component" value="Chromosome 16"/>
</dbReference>
<organism evidence="4 5">
    <name type="scientific">Cordylochernes scorpioides</name>
    <dbReference type="NCBI Taxonomy" id="51811"/>
    <lineage>
        <taxon>Eukaryota</taxon>
        <taxon>Metazoa</taxon>
        <taxon>Ecdysozoa</taxon>
        <taxon>Arthropoda</taxon>
        <taxon>Chelicerata</taxon>
        <taxon>Arachnida</taxon>
        <taxon>Pseudoscorpiones</taxon>
        <taxon>Cheliferoidea</taxon>
        <taxon>Chernetidae</taxon>
        <taxon>Cordylochernes</taxon>
    </lineage>
</organism>
<dbReference type="Pfam" id="PF01498">
    <property type="entry name" value="HTH_Tnp_Tc3_2"/>
    <property type="match status" value="1"/>
</dbReference>
<reference evidence="4 5" key="1">
    <citation type="submission" date="2022-01" db="EMBL/GenBank/DDBJ databases">
        <title>A chromosomal length assembly of Cordylochernes scorpioides.</title>
        <authorList>
            <person name="Zeh D."/>
            <person name="Zeh J."/>
        </authorList>
    </citation>
    <scope>NUCLEOTIDE SEQUENCE [LARGE SCALE GENOMIC DNA]</scope>
    <source>
        <strain evidence="4">IN4F17</strain>
        <tissue evidence="4">Whole Body</tissue>
    </source>
</reference>
<feature type="domain" description="Transposase Tc1-like" evidence="2">
    <location>
        <begin position="75"/>
        <end position="144"/>
    </location>
</feature>
<evidence type="ECO:0000313" key="4">
    <source>
        <dbReference type="EMBL" id="UYV78817.1"/>
    </source>
</evidence>
<protein>
    <recommendedName>
        <fullName evidence="6">Transposase</fullName>
    </recommendedName>
</protein>
<dbReference type="InterPro" id="IPR038717">
    <property type="entry name" value="Tc1-like_DDE_dom"/>
</dbReference>
<sequence>MPGHRKRRQFKQTDAFTRGMVIGLKRAGWSIRQIAADTHLGASTVHQLWRRWLEQGNVAIYRNVGATRVTSARVDRRILRQAVAAPQATCTAILQHVQDTLDHSISTRTISRRLVANGLHSCRPLRRLPLTPPNRRQRLEWCRARSTWMTEWHRVVFSDESRFCLSSDSRRVRVWRRRGERSNPAAIVERPTVRQRGIMVWGAIAYDSRSPLLRIQGTMTAQRYVDDVLRPVTLPYLQGVPNALYQQDNARPHTARISQQALQDVQMLPWPPYSPDLSPIEHVWEIIGRRLHALPQPRSEDELWQMVEREWRAIPQDAIRTLIDSLPRRVAACIAVRVVKATNQRLSISRYQRFRPPFHRPPMVFTDTFRARCTYLHRMTGYTRDPLIVDSYYLDVQGLGYWPAGPDLFPGPKPRVVAAVGEGGAGALILPGPVDGPVAVEDVLGAGGYANKPEMKVPSYTRKANLRRIVLMLLLLSGIEQNPGPKSTRQTTLDVGKERDLHELMAAMSDRIDHWGAKLESRFLGLETGLENINQRLLQLETSLGTMAKSVSANSGKICEIEKRMDLYEMKQRDRNLIFFWNRRKRK</sequence>
<dbReference type="Gene3D" id="3.30.420.10">
    <property type="entry name" value="Ribonuclease H-like superfamily/Ribonuclease H"/>
    <property type="match status" value="1"/>
</dbReference>
<evidence type="ECO:0000313" key="5">
    <source>
        <dbReference type="Proteomes" id="UP001235939"/>
    </source>
</evidence>
<dbReference type="InterPro" id="IPR009057">
    <property type="entry name" value="Homeodomain-like_sf"/>
</dbReference>
<feature type="domain" description="Tc1-like transposase DDE" evidence="3">
    <location>
        <begin position="154"/>
        <end position="303"/>
    </location>
</feature>
<dbReference type="Pfam" id="PF13358">
    <property type="entry name" value="DDE_3"/>
    <property type="match status" value="1"/>
</dbReference>
<dbReference type="PANTHER" id="PTHR23022">
    <property type="entry name" value="TRANSPOSABLE ELEMENT-RELATED"/>
    <property type="match status" value="1"/>
</dbReference>
<gene>
    <name evidence="4" type="ORF">LAZ67_16002873</name>
</gene>
<dbReference type="SUPFAM" id="SSF46689">
    <property type="entry name" value="Homeodomain-like"/>
    <property type="match status" value="1"/>
</dbReference>
<accession>A0ABY6LEG2</accession>
<dbReference type="InterPro" id="IPR052338">
    <property type="entry name" value="Transposase_5"/>
</dbReference>
<comment type="subcellular location">
    <subcellularLocation>
        <location evidence="1">Nucleus</location>
    </subcellularLocation>
</comment>
<name>A0ABY6LEG2_9ARAC</name>
<evidence type="ECO:0000259" key="2">
    <source>
        <dbReference type="Pfam" id="PF01498"/>
    </source>
</evidence>
<proteinExistence type="predicted"/>
<dbReference type="EMBL" id="CP092878">
    <property type="protein sequence ID" value="UYV78817.1"/>
    <property type="molecule type" value="Genomic_DNA"/>
</dbReference>